<dbReference type="STRING" id="740709.A10D4_03005"/>
<dbReference type="AlphaFoldDB" id="K2KSD6"/>
<dbReference type="RefSeq" id="WP_008487640.1">
    <property type="nucleotide sequence ID" value="NZ_AMRG01000003.1"/>
</dbReference>
<dbReference type="Pfam" id="PF10881">
    <property type="entry name" value="DUF2726"/>
    <property type="match status" value="1"/>
</dbReference>
<dbReference type="eggNOG" id="COG0551">
    <property type="taxonomic scope" value="Bacteria"/>
</dbReference>
<feature type="domain" description="DUF2726" evidence="2">
    <location>
        <begin position="38"/>
        <end position="158"/>
    </location>
</feature>
<dbReference type="Proteomes" id="UP000014115">
    <property type="component" value="Unassembled WGS sequence"/>
</dbReference>
<feature type="compositionally biased region" description="Polar residues" evidence="1">
    <location>
        <begin position="186"/>
        <end position="215"/>
    </location>
</feature>
<dbReference type="InterPro" id="IPR024402">
    <property type="entry name" value="DUF2726"/>
</dbReference>
<dbReference type="OrthoDB" id="5600508at2"/>
<evidence type="ECO:0000256" key="1">
    <source>
        <dbReference type="SAM" id="MobiDB-lite"/>
    </source>
</evidence>
<dbReference type="EMBL" id="AMRG01000003">
    <property type="protein sequence ID" value="EKE85279.1"/>
    <property type="molecule type" value="Genomic_DNA"/>
</dbReference>
<keyword evidence="4" id="KW-1185">Reference proteome</keyword>
<feature type="region of interest" description="Disordered" evidence="1">
    <location>
        <begin position="172"/>
        <end position="215"/>
    </location>
</feature>
<name>K2KSD6_9GAMM</name>
<gene>
    <name evidence="3" type="ORF">A10D4_03005</name>
</gene>
<evidence type="ECO:0000259" key="2">
    <source>
        <dbReference type="Pfam" id="PF10881"/>
    </source>
</evidence>
<protein>
    <recommendedName>
        <fullName evidence="2">DUF2726 domain-containing protein</fullName>
    </recommendedName>
</protein>
<evidence type="ECO:0000313" key="4">
    <source>
        <dbReference type="Proteomes" id="UP000014115"/>
    </source>
</evidence>
<accession>K2KSD6</accession>
<dbReference type="PATRIC" id="fig|740709.3.peg.603"/>
<comment type="caution">
    <text evidence="3">The sequence shown here is derived from an EMBL/GenBank/DDBJ whole genome shotgun (WGS) entry which is preliminary data.</text>
</comment>
<sequence>MELLLILFILVLIGVAVMASRLSETYTPFPYKRKNLTLCSAAEGQFLTLLEKAVGDDYRIFSKVRLSDVVTIRTGLSRTAAKDANQKASQRVIDFVLCDKQDMTIKAAIELEPVATQTKQAQRNWFLKNALAAAGLPFLRFKAQPGYRVADLRDYINGKIMQAEHIRAAVPRPKKVKGEQPAFSEELSSARNEQLSNSLPASRQLSQKTRQSAAA</sequence>
<organism evidence="3 4">
    <name type="scientific">Idiomarina xiamenensis 10-D-4</name>
    <dbReference type="NCBI Taxonomy" id="740709"/>
    <lineage>
        <taxon>Bacteria</taxon>
        <taxon>Pseudomonadati</taxon>
        <taxon>Pseudomonadota</taxon>
        <taxon>Gammaproteobacteria</taxon>
        <taxon>Alteromonadales</taxon>
        <taxon>Idiomarinaceae</taxon>
        <taxon>Idiomarina</taxon>
    </lineage>
</organism>
<evidence type="ECO:0000313" key="3">
    <source>
        <dbReference type="EMBL" id="EKE85279.1"/>
    </source>
</evidence>
<proteinExistence type="predicted"/>
<reference evidence="3 4" key="1">
    <citation type="journal article" date="2012" name="J. Bacteriol.">
        <title>Genome Sequence of Idiomarina xiamenensis Type Strain 10-D-4.</title>
        <authorList>
            <person name="Lai Q."/>
            <person name="Wang L."/>
            <person name="Wang W."/>
            <person name="Shao Z."/>
        </authorList>
    </citation>
    <scope>NUCLEOTIDE SEQUENCE [LARGE SCALE GENOMIC DNA]</scope>
    <source>
        <strain evidence="3 4">10-D-4</strain>
    </source>
</reference>